<comment type="similarity">
    <text evidence="1">Belongs to the peptidase S58 family.</text>
</comment>
<name>A0ABX7PCA3_9BACT</name>
<dbReference type="Pfam" id="PF03576">
    <property type="entry name" value="Peptidase_S58"/>
    <property type="match status" value="1"/>
</dbReference>
<evidence type="ECO:0000256" key="1">
    <source>
        <dbReference type="ARBA" id="ARBA00007068"/>
    </source>
</evidence>
<proteinExistence type="inferred from homology"/>
<dbReference type="SUPFAM" id="SSF56266">
    <property type="entry name" value="DmpA/ArgJ-like"/>
    <property type="match status" value="1"/>
</dbReference>
<evidence type="ECO:0000313" key="3">
    <source>
        <dbReference type="Proteomes" id="UP000662747"/>
    </source>
</evidence>
<sequence>MADEKKAPAPEEKRVRARELGVAPGIFMPGPHNGITDVSGVRVGHATVIAGDSVRTGVTAILPHGGNLFRERVPAAIHVMNGFGKLLGSTQVNELGELESPVLLTCTLCVWRVADALVGWMLEQPGMEDVRSINPVVGETNDGRLNAIHTRPVGDKEVRAALAQASSGPVVEGSVGAGTGTVAFGWKGGIGTSSRVLPKKLGGYTVGVLVQSNFGGVLQVMGAPVGKALGRYAYQKDVVERGDGSIMMVVATDAPVDHRNLRRLAERATLGLGRTGSSASNGSGDYVIAFSTAASVRRAFNAERMTAETLGNDTLSPLFQAVVEATEEAIYNSLFMASTVSGNGQKVEAIPLARVREVLRQHGVGQPVTP</sequence>
<dbReference type="Proteomes" id="UP000662747">
    <property type="component" value="Chromosome"/>
</dbReference>
<accession>A0ABX7PCA3</accession>
<dbReference type="EMBL" id="CP071090">
    <property type="protein sequence ID" value="QSQ28121.1"/>
    <property type="molecule type" value="Genomic_DNA"/>
</dbReference>
<reference evidence="2 3" key="1">
    <citation type="submission" date="2021-02" db="EMBL/GenBank/DDBJ databases">
        <title>De Novo genome assembly of isolated myxobacteria.</title>
        <authorList>
            <person name="Stevens D.C."/>
        </authorList>
    </citation>
    <scope>NUCLEOTIDE SEQUENCE [LARGE SCALE GENOMIC DNA]</scope>
    <source>
        <strain evidence="3">SCPEA02</strain>
    </source>
</reference>
<dbReference type="CDD" id="cd02253">
    <property type="entry name" value="DmpA"/>
    <property type="match status" value="1"/>
</dbReference>
<protein>
    <submittedName>
        <fullName evidence="2">P1 family peptidase</fullName>
    </submittedName>
</protein>
<keyword evidence="3" id="KW-1185">Reference proteome</keyword>
<dbReference type="InterPro" id="IPR005321">
    <property type="entry name" value="Peptidase_S58_DmpA"/>
</dbReference>
<dbReference type="InterPro" id="IPR016117">
    <property type="entry name" value="ArgJ-like_dom_sf"/>
</dbReference>
<dbReference type="Gene3D" id="3.60.70.12">
    <property type="entry name" value="L-amino peptidase D-ALA esterase/amidase"/>
    <property type="match status" value="1"/>
</dbReference>
<gene>
    <name evidence="2" type="ORF">JY651_15625</name>
</gene>
<evidence type="ECO:0000313" key="2">
    <source>
        <dbReference type="EMBL" id="QSQ28121.1"/>
    </source>
</evidence>
<dbReference type="PANTHER" id="PTHR36512">
    <property type="entry name" value="D-AMINOPEPTIDASE"/>
    <property type="match status" value="1"/>
</dbReference>
<dbReference type="PANTHER" id="PTHR36512:SF3">
    <property type="entry name" value="BLR5678 PROTEIN"/>
    <property type="match status" value="1"/>
</dbReference>
<organism evidence="2 3">
    <name type="scientific">Pyxidicoccus parkwayensis</name>
    <dbReference type="NCBI Taxonomy" id="2813578"/>
    <lineage>
        <taxon>Bacteria</taxon>
        <taxon>Pseudomonadati</taxon>
        <taxon>Myxococcota</taxon>
        <taxon>Myxococcia</taxon>
        <taxon>Myxococcales</taxon>
        <taxon>Cystobacterineae</taxon>
        <taxon>Myxococcaceae</taxon>
        <taxon>Pyxidicoccus</taxon>
    </lineage>
</organism>